<feature type="transmembrane region" description="Helical" evidence="1">
    <location>
        <begin position="35"/>
        <end position="64"/>
    </location>
</feature>
<gene>
    <name evidence="3" type="ORF">L3049_09945</name>
</gene>
<dbReference type="RefSeq" id="WP_275109658.1">
    <property type="nucleotide sequence ID" value="NZ_JAKJSC010000001.1"/>
</dbReference>
<reference evidence="3 4" key="1">
    <citation type="submission" date="2022-01" db="EMBL/GenBank/DDBJ databases">
        <title>Labilibaculum sp. nov, a marine bacterium isolated from Antarctica.</title>
        <authorList>
            <person name="Dai W."/>
        </authorList>
    </citation>
    <scope>NUCLEOTIDE SEQUENCE [LARGE SCALE GENOMIC DNA]</scope>
    <source>
        <strain evidence="3 4">DW002</strain>
    </source>
</reference>
<keyword evidence="1" id="KW-1133">Transmembrane helix</keyword>
<evidence type="ECO:0000256" key="1">
    <source>
        <dbReference type="SAM" id="Phobius"/>
    </source>
</evidence>
<dbReference type="Proteomes" id="UP001528920">
    <property type="component" value="Unassembled WGS sequence"/>
</dbReference>
<name>A0ABT5VSC7_9BACT</name>
<evidence type="ECO:0000313" key="3">
    <source>
        <dbReference type="EMBL" id="MDE5418330.1"/>
    </source>
</evidence>
<keyword evidence="1" id="KW-0472">Membrane</keyword>
<dbReference type="Pfam" id="PF07670">
    <property type="entry name" value="Gate"/>
    <property type="match status" value="1"/>
</dbReference>
<organism evidence="3 4">
    <name type="scientific">Paralabilibaculum antarcticum</name>
    <dbReference type="NCBI Taxonomy" id="2912572"/>
    <lineage>
        <taxon>Bacteria</taxon>
        <taxon>Pseudomonadati</taxon>
        <taxon>Bacteroidota</taxon>
        <taxon>Bacteroidia</taxon>
        <taxon>Marinilabiliales</taxon>
        <taxon>Marinifilaceae</taxon>
        <taxon>Paralabilibaculum</taxon>
    </lineage>
</organism>
<feature type="transmembrane region" description="Helical" evidence="1">
    <location>
        <begin position="136"/>
        <end position="154"/>
    </location>
</feature>
<evidence type="ECO:0000259" key="2">
    <source>
        <dbReference type="Pfam" id="PF07670"/>
    </source>
</evidence>
<feature type="transmembrane region" description="Helical" evidence="1">
    <location>
        <begin position="281"/>
        <end position="308"/>
    </location>
</feature>
<keyword evidence="4" id="KW-1185">Reference proteome</keyword>
<keyword evidence="1" id="KW-0812">Transmembrane</keyword>
<sequence length="327" mass="35560">MIQGNSLHANNQSAKAKLMGAVRESIPKAFATTKWLLSIMIPVSFAVLLLNYTGVLAVISGYLAPVFELMGLPGESAFVLLTSIFTNIYTAIAVITSLELEGRVVTILAAMCLVSHGFIVETAVLKKTGSSAIRMLLVRLLGSFAIGVFLNWALPTDLIHAQTQVLVQNESFKVMFMDWAWSSILLSVKVVVLITLLMILQRILEVFGVIKLMSKILAPLQVVMGLPESTSFSWIVANTLGLAYGSAIMIEQVEKGQMAKSDADLLNHHVAVSHSQLEDPLLFAAIGAPLGWLIIPRFLLGVLVVWLCRLERGLKKGLNFNSKKSGD</sequence>
<accession>A0ABT5VSC7</accession>
<dbReference type="EMBL" id="JAKJSC010000001">
    <property type="protein sequence ID" value="MDE5418330.1"/>
    <property type="molecule type" value="Genomic_DNA"/>
</dbReference>
<feature type="transmembrane region" description="Helical" evidence="1">
    <location>
        <begin position="104"/>
        <end position="124"/>
    </location>
</feature>
<proteinExistence type="predicted"/>
<feature type="transmembrane region" description="Helical" evidence="1">
    <location>
        <begin position="179"/>
        <end position="204"/>
    </location>
</feature>
<evidence type="ECO:0000313" key="4">
    <source>
        <dbReference type="Proteomes" id="UP001528920"/>
    </source>
</evidence>
<feature type="domain" description="Nucleoside transporter/FeoB GTPase Gate" evidence="2">
    <location>
        <begin position="35"/>
        <end position="115"/>
    </location>
</feature>
<comment type="caution">
    <text evidence="3">The sequence shown here is derived from an EMBL/GenBank/DDBJ whole genome shotgun (WGS) entry which is preliminary data.</text>
</comment>
<dbReference type="InterPro" id="IPR011642">
    <property type="entry name" value="Gate_dom"/>
</dbReference>
<feature type="transmembrane region" description="Helical" evidence="1">
    <location>
        <begin position="76"/>
        <end position="98"/>
    </location>
</feature>
<protein>
    <recommendedName>
        <fullName evidence="2">Nucleoside transporter/FeoB GTPase Gate domain-containing protein</fullName>
    </recommendedName>
</protein>